<dbReference type="Gene3D" id="1.20.1250.20">
    <property type="entry name" value="MFS general substrate transporter like domains"/>
    <property type="match status" value="1"/>
</dbReference>
<protein>
    <submittedName>
        <fullName evidence="8">Major facilitator superfamily domain-containing protein 10</fullName>
    </submittedName>
</protein>
<evidence type="ECO:0000259" key="7">
    <source>
        <dbReference type="PROSITE" id="PS50850"/>
    </source>
</evidence>
<feature type="transmembrane region" description="Helical" evidence="6">
    <location>
        <begin position="24"/>
        <end position="46"/>
    </location>
</feature>
<dbReference type="GO" id="GO:0031526">
    <property type="term" value="C:brush border membrane"/>
    <property type="evidence" value="ECO:0007669"/>
    <property type="project" value="TreeGrafter"/>
</dbReference>
<feature type="transmembrane region" description="Helical" evidence="6">
    <location>
        <begin position="186"/>
        <end position="209"/>
    </location>
</feature>
<comment type="caution">
    <text evidence="8">The sequence shown here is derived from an EMBL/GenBank/DDBJ whole genome shotgun (WGS) entry which is preliminary data.</text>
</comment>
<dbReference type="AlphaFoldDB" id="A0A423U2E9"/>
<dbReference type="InterPro" id="IPR020846">
    <property type="entry name" value="MFS_dom"/>
</dbReference>
<evidence type="ECO:0000256" key="2">
    <source>
        <dbReference type="ARBA" id="ARBA00022448"/>
    </source>
</evidence>
<feature type="transmembrane region" description="Helical" evidence="6">
    <location>
        <begin position="292"/>
        <end position="310"/>
    </location>
</feature>
<keyword evidence="3 6" id="KW-0812">Transmembrane</keyword>
<gene>
    <name evidence="8" type="ORF">C7M84_024006</name>
</gene>
<dbReference type="PROSITE" id="PS50850">
    <property type="entry name" value="MFS"/>
    <property type="match status" value="1"/>
</dbReference>
<dbReference type="PANTHER" id="PTHR23504">
    <property type="entry name" value="MAJOR FACILITATOR SUPERFAMILY DOMAIN-CONTAINING PROTEIN 10"/>
    <property type="match status" value="1"/>
</dbReference>
<dbReference type="InterPro" id="IPR011701">
    <property type="entry name" value="MFS"/>
</dbReference>
<feature type="transmembrane region" description="Helical" evidence="6">
    <location>
        <begin position="255"/>
        <end position="272"/>
    </location>
</feature>
<dbReference type="STRING" id="6689.A0A423U2E9"/>
<evidence type="ECO:0000256" key="1">
    <source>
        <dbReference type="ARBA" id="ARBA00004141"/>
    </source>
</evidence>
<evidence type="ECO:0000313" key="9">
    <source>
        <dbReference type="Proteomes" id="UP000283509"/>
    </source>
</evidence>
<dbReference type="InterPro" id="IPR036259">
    <property type="entry name" value="MFS_trans_sf"/>
</dbReference>
<organism evidence="8 9">
    <name type="scientific">Penaeus vannamei</name>
    <name type="common">Whiteleg shrimp</name>
    <name type="synonym">Litopenaeus vannamei</name>
    <dbReference type="NCBI Taxonomy" id="6689"/>
    <lineage>
        <taxon>Eukaryota</taxon>
        <taxon>Metazoa</taxon>
        <taxon>Ecdysozoa</taxon>
        <taxon>Arthropoda</taxon>
        <taxon>Crustacea</taxon>
        <taxon>Multicrustacea</taxon>
        <taxon>Malacostraca</taxon>
        <taxon>Eumalacostraca</taxon>
        <taxon>Eucarida</taxon>
        <taxon>Decapoda</taxon>
        <taxon>Dendrobranchiata</taxon>
        <taxon>Penaeoidea</taxon>
        <taxon>Penaeidae</taxon>
        <taxon>Penaeus</taxon>
    </lineage>
</organism>
<name>A0A423U2E9_PENVA</name>
<feature type="transmembrane region" description="Helical" evidence="6">
    <location>
        <begin position="345"/>
        <end position="366"/>
    </location>
</feature>
<dbReference type="Proteomes" id="UP000283509">
    <property type="component" value="Unassembled WGS sequence"/>
</dbReference>
<evidence type="ECO:0000256" key="4">
    <source>
        <dbReference type="ARBA" id="ARBA00022989"/>
    </source>
</evidence>
<comment type="subcellular location">
    <subcellularLocation>
        <location evidence="1">Membrane</location>
        <topology evidence="1">Multi-pass membrane protein</topology>
    </subcellularLocation>
</comment>
<keyword evidence="9" id="KW-1185">Reference proteome</keyword>
<feature type="transmembrane region" description="Helical" evidence="6">
    <location>
        <begin position="154"/>
        <end position="174"/>
    </location>
</feature>
<feature type="transmembrane region" description="Helical" evidence="6">
    <location>
        <begin position="322"/>
        <end position="339"/>
    </location>
</feature>
<keyword evidence="5 6" id="KW-0472">Membrane</keyword>
<evidence type="ECO:0000256" key="3">
    <source>
        <dbReference type="ARBA" id="ARBA00022692"/>
    </source>
</evidence>
<dbReference type="InterPro" id="IPR001958">
    <property type="entry name" value="Tet-R_TetA/multi-R_MdtG-like"/>
</dbReference>
<dbReference type="Pfam" id="PF07690">
    <property type="entry name" value="MFS_1"/>
    <property type="match status" value="1"/>
</dbReference>
<feature type="transmembrane region" description="Helical" evidence="6">
    <location>
        <begin position="111"/>
        <end position="133"/>
    </location>
</feature>
<accession>A0A423U2E9</accession>
<sequence>MVTLRSGTRTRGEETKEGSKMQKVMFISLLLDLLGFTVILPLFPALLEYYSRNDSSGLYSTLLSWIVAFQEAIGIPSKFHSVLFGGLLGSLFSLLQFLSSPITLIGVAASYGMWAIASNFAIFVLARIIGGATKGNVSLAYSIMTDISEEKTRARGMAMIGVAFSIGFTIGPAIGAMFSRWGSTGWFMASAVYALVLAVLNVLYFYVFFEETLPESKRRKSLGTGLSEAWDLISPFSLFNFRSVKGLEKEERARLIRLGHVYFLYLFMYSGLEFTLTFVTHHKHHYSSMDQGRMFTFLGLVMAVMQGGYVRRIKDGSEKSMANMGLVMMIPAFILVGASETNLGLYAGLTLYALGSSMMVPCLTALASYHGADSHKGTLLGIWRSLGALARVIGPIVTSVCKDAF</sequence>
<dbReference type="EMBL" id="QCYY01000773">
    <property type="protein sequence ID" value="ROT82812.1"/>
    <property type="molecule type" value="Genomic_DNA"/>
</dbReference>
<dbReference type="PANTHER" id="PTHR23504:SF31">
    <property type="entry name" value="MAJOR FACILITATOR SUPERFAMILY DOMAIN-CONTAINING PROTEIN 10"/>
    <property type="match status" value="1"/>
</dbReference>
<evidence type="ECO:0000256" key="5">
    <source>
        <dbReference type="ARBA" id="ARBA00023136"/>
    </source>
</evidence>
<reference evidence="8 9" key="1">
    <citation type="submission" date="2018-04" db="EMBL/GenBank/DDBJ databases">
        <authorList>
            <person name="Zhang X."/>
            <person name="Yuan J."/>
            <person name="Li F."/>
            <person name="Xiang J."/>
        </authorList>
    </citation>
    <scope>NUCLEOTIDE SEQUENCE [LARGE SCALE GENOMIC DNA]</scope>
    <source>
        <tissue evidence="8">Muscle</tissue>
    </source>
</reference>
<dbReference type="OrthoDB" id="196650at2759"/>
<dbReference type="GO" id="GO:0022857">
    <property type="term" value="F:transmembrane transporter activity"/>
    <property type="evidence" value="ECO:0007669"/>
    <property type="project" value="InterPro"/>
</dbReference>
<keyword evidence="2" id="KW-0813">Transport</keyword>
<keyword evidence="4 6" id="KW-1133">Transmembrane helix</keyword>
<reference evidence="8 9" key="2">
    <citation type="submission" date="2019-01" db="EMBL/GenBank/DDBJ databases">
        <title>The decoding of complex shrimp genome reveals the adaptation for benthos swimmer, frequently molting mechanism and breeding impact on genome.</title>
        <authorList>
            <person name="Sun Y."/>
            <person name="Gao Y."/>
            <person name="Yu Y."/>
        </authorList>
    </citation>
    <scope>NUCLEOTIDE SEQUENCE [LARGE SCALE GENOMIC DNA]</scope>
    <source>
        <tissue evidence="8">Muscle</tissue>
    </source>
</reference>
<feature type="domain" description="Major facilitator superfamily (MFS) profile" evidence="7">
    <location>
        <begin position="21"/>
        <end position="405"/>
    </location>
</feature>
<dbReference type="PRINTS" id="PR01035">
    <property type="entry name" value="TCRTETA"/>
</dbReference>
<evidence type="ECO:0000256" key="6">
    <source>
        <dbReference type="SAM" id="Phobius"/>
    </source>
</evidence>
<dbReference type="SUPFAM" id="SSF103473">
    <property type="entry name" value="MFS general substrate transporter"/>
    <property type="match status" value="1"/>
</dbReference>
<evidence type="ECO:0000313" key="8">
    <source>
        <dbReference type="EMBL" id="ROT82812.1"/>
    </source>
</evidence>
<proteinExistence type="predicted"/>